<dbReference type="EMBL" id="PP179327">
    <property type="protein sequence ID" value="XAI70762.1"/>
    <property type="molecule type" value="Genomic_DNA"/>
</dbReference>
<accession>A0AAU6W2H4</accession>
<sequence length="381" mass="38386">MLISNQPEKISVPFANSGGKQPIPVESQVGLEDGRASFTDGFPPLTRTPLSAGGKPPFGTDMNGILYAITKILQWQSAGGGFSYDSEFAASIGGYPKGAKIASADGRSMWISLVDSNVSNPDTGGAGWAPLFPAGVIGASRKASMRVSAASTTASFTANQIVVAQALGGQSYSLSSVSASINLSTVGAGGMNSGLAPASGWVSIYLIYNPSSDAYALLGVDSSSSVSPEVFSGSGMPGGFTASALVSVWKTNSSRQLVVGALQGRSVSLPGSLAVSSSTSTPVITQVNISSCVPPNANACGGFMLVSGINTTNAQVNIYSDALGSGEIQAAGNSTTGGVQNISGAPFSSVKILTQQSIWWSVGATTGTVTGGTIRISSYDF</sequence>
<protein>
    <recommendedName>
        <fullName evidence="2">Tail fiber protein</fullName>
    </recommendedName>
</protein>
<gene>
    <name evidence="1" type="ORF">Orisa03_00029</name>
</gene>
<organism evidence="1">
    <name type="scientific">Pseudomonas phage Orisa03</name>
    <dbReference type="NCBI Taxonomy" id="3138542"/>
    <lineage>
        <taxon>Viruses</taxon>
    </lineage>
</organism>
<name>A0AAU6W2H4_9VIRU</name>
<evidence type="ECO:0008006" key="2">
    <source>
        <dbReference type="Google" id="ProtNLM"/>
    </source>
</evidence>
<evidence type="ECO:0000313" key="1">
    <source>
        <dbReference type="EMBL" id="XAI70762.1"/>
    </source>
</evidence>
<reference evidence="1" key="1">
    <citation type="journal article" date="2024" name="J. Gen. Virol.">
        <title>Novel phages of Pseudomonas syringae unveil numerous potential auxiliary metabolic genes.</title>
        <authorList>
            <person name="Feltin C."/>
            <person name="Garneau J.R."/>
            <person name="Morris C.E."/>
            <person name="Berard A."/>
            <person name="Torres-Barcelo C."/>
        </authorList>
    </citation>
    <scope>NUCLEOTIDE SEQUENCE</scope>
</reference>
<proteinExistence type="predicted"/>